<reference evidence="3" key="2">
    <citation type="submission" date="2019-09" db="UniProtKB">
        <authorList>
            <consortium name="WormBaseParasite"/>
        </authorList>
    </citation>
    <scope>IDENTIFICATION</scope>
</reference>
<dbReference type="AlphaFoldDB" id="A0A183FMM7"/>
<organism evidence="2 3">
    <name type="scientific">Heligmosomoides polygyrus</name>
    <name type="common">Parasitic roundworm</name>
    <dbReference type="NCBI Taxonomy" id="6339"/>
    <lineage>
        <taxon>Eukaryota</taxon>
        <taxon>Metazoa</taxon>
        <taxon>Ecdysozoa</taxon>
        <taxon>Nematoda</taxon>
        <taxon>Chromadorea</taxon>
        <taxon>Rhabditida</taxon>
        <taxon>Rhabditina</taxon>
        <taxon>Rhabditomorpha</taxon>
        <taxon>Strongyloidea</taxon>
        <taxon>Heligmosomidae</taxon>
        <taxon>Heligmosomoides</taxon>
    </lineage>
</organism>
<proteinExistence type="predicted"/>
<dbReference type="WBParaSite" id="HPBE_0000866201-mRNA-1">
    <property type="protein sequence ID" value="HPBE_0000866201-mRNA-1"/>
    <property type="gene ID" value="HPBE_0000866201"/>
</dbReference>
<reference evidence="1 2" key="1">
    <citation type="submission" date="2018-11" db="EMBL/GenBank/DDBJ databases">
        <authorList>
            <consortium name="Pathogen Informatics"/>
        </authorList>
    </citation>
    <scope>NUCLEOTIDE SEQUENCE [LARGE SCALE GENOMIC DNA]</scope>
</reference>
<protein>
    <submittedName>
        <fullName evidence="3">Argininosuccinate synthase</fullName>
    </submittedName>
</protein>
<sequence>MKLAEKIGTVLQDFELRQLVIDGEWKLEVVEEVDRKFQPDEDGAEVAKSLASEGTITFSGGRPVLEEKVWLY</sequence>
<evidence type="ECO:0000313" key="1">
    <source>
        <dbReference type="EMBL" id="VDO77262.1"/>
    </source>
</evidence>
<gene>
    <name evidence="1" type="ORF">HPBE_LOCUS8663</name>
</gene>
<accession>A0A3P8BZ78</accession>
<evidence type="ECO:0000313" key="2">
    <source>
        <dbReference type="Proteomes" id="UP000050761"/>
    </source>
</evidence>
<accession>A0A183FMM7</accession>
<dbReference type="EMBL" id="UZAH01026218">
    <property type="protein sequence ID" value="VDO77262.1"/>
    <property type="molecule type" value="Genomic_DNA"/>
</dbReference>
<dbReference type="Proteomes" id="UP000050761">
    <property type="component" value="Unassembled WGS sequence"/>
</dbReference>
<keyword evidence="2" id="KW-1185">Reference proteome</keyword>
<name>A0A183FMM7_HELPZ</name>
<evidence type="ECO:0000313" key="3">
    <source>
        <dbReference type="WBParaSite" id="HPBE_0000866201-mRNA-1"/>
    </source>
</evidence>